<dbReference type="Pfam" id="PF07690">
    <property type="entry name" value="MFS_1"/>
    <property type="match status" value="1"/>
</dbReference>
<feature type="transmembrane region" description="Helical" evidence="3">
    <location>
        <begin position="143"/>
        <end position="164"/>
    </location>
</feature>
<dbReference type="GO" id="GO:0022857">
    <property type="term" value="F:transmembrane transporter activity"/>
    <property type="evidence" value="ECO:0007669"/>
    <property type="project" value="InterPro"/>
</dbReference>
<keyword evidence="3" id="KW-0812">Transmembrane</keyword>
<accession>A0A0B7N7G6</accession>
<dbReference type="PROSITE" id="PS50850">
    <property type="entry name" value="MFS"/>
    <property type="match status" value="1"/>
</dbReference>
<dbReference type="InterPro" id="IPR011701">
    <property type="entry name" value="MFS"/>
</dbReference>
<evidence type="ECO:0000256" key="3">
    <source>
        <dbReference type="SAM" id="Phobius"/>
    </source>
</evidence>
<evidence type="ECO:0000313" key="6">
    <source>
        <dbReference type="Proteomes" id="UP000054107"/>
    </source>
</evidence>
<dbReference type="AlphaFoldDB" id="A0A0B7N7G6"/>
<keyword evidence="6" id="KW-1185">Reference proteome</keyword>
<feature type="transmembrane region" description="Helical" evidence="3">
    <location>
        <begin position="291"/>
        <end position="311"/>
    </location>
</feature>
<dbReference type="STRING" id="35722.A0A0B7N7G6"/>
<feature type="transmembrane region" description="Helical" evidence="3">
    <location>
        <begin position="379"/>
        <end position="400"/>
    </location>
</feature>
<dbReference type="PANTHER" id="PTHR11360">
    <property type="entry name" value="MONOCARBOXYLATE TRANSPORTER"/>
    <property type="match status" value="1"/>
</dbReference>
<evidence type="ECO:0000259" key="4">
    <source>
        <dbReference type="PROSITE" id="PS50850"/>
    </source>
</evidence>
<feature type="transmembrane region" description="Helical" evidence="3">
    <location>
        <begin position="176"/>
        <end position="199"/>
    </location>
</feature>
<feature type="transmembrane region" description="Helical" evidence="3">
    <location>
        <begin position="248"/>
        <end position="271"/>
    </location>
</feature>
<dbReference type="SUPFAM" id="SSF103473">
    <property type="entry name" value="MFS general substrate transporter"/>
    <property type="match status" value="1"/>
</dbReference>
<protein>
    <recommendedName>
        <fullName evidence="4">Major facilitator superfamily (MFS) profile domain-containing protein</fullName>
    </recommendedName>
</protein>
<feature type="domain" description="Major facilitator superfamily (MFS) profile" evidence="4">
    <location>
        <begin position="52"/>
        <end position="437"/>
    </location>
</feature>
<comment type="similarity">
    <text evidence="2">Belongs to the major facilitator superfamily. Monocarboxylate porter (TC 2.A.1.13) family.</text>
</comment>
<dbReference type="PANTHER" id="PTHR11360:SF315">
    <property type="entry name" value="TRANSPORTER MCH2-RELATED"/>
    <property type="match status" value="1"/>
</dbReference>
<evidence type="ECO:0000256" key="1">
    <source>
        <dbReference type="ARBA" id="ARBA00004141"/>
    </source>
</evidence>
<dbReference type="InterPro" id="IPR036259">
    <property type="entry name" value="MFS_trans_sf"/>
</dbReference>
<name>A0A0B7N7G6_9FUNG</name>
<feature type="transmembrane region" description="Helical" evidence="3">
    <location>
        <begin position="412"/>
        <end position="432"/>
    </location>
</feature>
<keyword evidence="3" id="KW-1133">Transmembrane helix</keyword>
<feature type="transmembrane region" description="Helical" evidence="3">
    <location>
        <begin position="110"/>
        <end position="131"/>
    </location>
</feature>
<keyword evidence="3" id="KW-0472">Membrane</keyword>
<gene>
    <name evidence="5" type="primary">PARPA_05200.1 scaffold 16505</name>
</gene>
<evidence type="ECO:0000313" key="5">
    <source>
        <dbReference type="EMBL" id="CEP11375.1"/>
    </source>
</evidence>
<sequence>MTNEHTITIDNANEKTFLDQDVISKSSHGHSASDTAEVVYQEQESLSKPENEIGLQETHAQEDQRDGGVMQDFFERNMFNDLPNATVNLSFVGTLAMVCLNVVSPIIQICVSVFGIHIVLIVGTILVALGLEMAGFSTQIWHLYLTQGVVFGVGASCIYVAIMGVAPQWFTKRRGLALGIIASGSGIGGLIIPFVMTAINSSLGYAWTFRILGLICLICDTIACLTVKERSPPPVRSRKRLSQIVNFAVLKDTNFVIFCIASNIGLFGYFVPYFFLPSYATYLGIDDSRGSALVAVSSACNFVGRVITGFLADRIGKVNTNLIFTFITALSCLLIWTFASSYGSLMAFSTVFGLTSGSFFALISPITAYLLGMERFPSGLSLLLVTNVIPVFGSNIASAIEAGVSSAPFFSYKMFSGVAYLVAAIILAVLKLRLNRRLFAKV</sequence>
<feature type="transmembrane region" description="Helical" evidence="3">
    <location>
        <begin position="205"/>
        <end position="227"/>
    </location>
</feature>
<dbReference type="OrthoDB" id="6499973at2759"/>
<feature type="transmembrane region" description="Helical" evidence="3">
    <location>
        <begin position="318"/>
        <end position="339"/>
    </location>
</feature>
<proteinExistence type="inferred from homology"/>
<reference evidence="5 6" key="1">
    <citation type="submission" date="2014-09" db="EMBL/GenBank/DDBJ databases">
        <authorList>
            <person name="Ellenberger Sabrina"/>
        </authorList>
    </citation>
    <scope>NUCLEOTIDE SEQUENCE [LARGE SCALE GENOMIC DNA]</scope>
    <source>
        <strain evidence="5 6">CBS 412.66</strain>
    </source>
</reference>
<dbReference type="Gene3D" id="1.20.1250.20">
    <property type="entry name" value="MFS general substrate transporter like domains"/>
    <property type="match status" value="2"/>
</dbReference>
<organism evidence="5 6">
    <name type="scientific">Parasitella parasitica</name>
    <dbReference type="NCBI Taxonomy" id="35722"/>
    <lineage>
        <taxon>Eukaryota</taxon>
        <taxon>Fungi</taxon>
        <taxon>Fungi incertae sedis</taxon>
        <taxon>Mucoromycota</taxon>
        <taxon>Mucoromycotina</taxon>
        <taxon>Mucoromycetes</taxon>
        <taxon>Mucorales</taxon>
        <taxon>Mucorineae</taxon>
        <taxon>Mucoraceae</taxon>
        <taxon>Parasitella</taxon>
    </lineage>
</organism>
<dbReference type="GO" id="GO:0016020">
    <property type="term" value="C:membrane"/>
    <property type="evidence" value="ECO:0007669"/>
    <property type="project" value="UniProtKB-SubCell"/>
</dbReference>
<comment type="subcellular location">
    <subcellularLocation>
        <location evidence="1">Membrane</location>
        <topology evidence="1">Multi-pass membrane protein</topology>
    </subcellularLocation>
</comment>
<dbReference type="InterPro" id="IPR050327">
    <property type="entry name" value="Proton-linked_MCT"/>
</dbReference>
<feature type="transmembrane region" description="Helical" evidence="3">
    <location>
        <begin position="345"/>
        <end position="372"/>
    </location>
</feature>
<dbReference type="EMBL" id="LN726018">
    <property type="protein sequence ID" value="CEP11375.1"/>
    <property type="molecule type" value="Genomic_DNA"/>
</dbReference>
<evidence type="ECO:0000256" key="2">
    <source>
        <dbReference type="ARBA" id="ARBA00006727"/>
    </source>
</evidence>
<dbReference type="InterPro" id="IPR020846">
    <property type="entry name" value="MFS_dom"/>
</dbReference>
<feature type="transmembrane region" description="Helical" evidence="3">
    <location>
        <begin position="85"/>
        <end position="103"/>
    </location>
</feature>
<dbReference type="Proteomes" id="UP000054107">
    <property type="component" value="Unassembled WGS sequence"/>
</dbReference>